<evidence type="ECO:0000313" key="1">
    <source>
        <dbReference type="EMBL" id="QDK01913.1"/>
    </source>
</evidence>
<protein>
    <submittedName>
        <fullName evidence="1">Uncharacterized protein</fullName>
    </submittedName>
</protein>
<keyword evidence="2" id="KW-1185">Reference proteome</keyword>
<dbReference type="EMBL" id="MN096362">
    <property type="protein sequence ID" value="QDK01913.1"/>
    <property type="molecule type" value="Genomic_DNA"/>
</dbReference>
<sequence>MSSPDRADTVAVIEEAITRAAEYWGGPHDVEALEFAKLIEADVVITSRQFQELVESKIAFEYADQHADLSRFGWPDNCSWFTRSEFIRQHREQWYDPTMRAVLSATRAPRQFDELIEADRLAVSA</sequence>
<organism evidence="1 2">
    <name type="scientific">Arthrobacter phage Vibaki</name>
    <dbReference type="NCBI Taxonomy" id="2593333"/>
    <lineage>
        <taxon>Viruses</taxon>
        <taxon>Duplodnaviria</taxon>
        <taxon>Heunggongvirae</taxon>
        <taxon>Uroviricota</taxon>
        <taxon>Caudoviricetes</taxon>
        <taxon>Berryhillviridae</taxon>
        <taxon>Vibakivirus</taxon>
        <taxon>Vibakivirus vibaki</taxon>
    </lineage>
</organism>
<proteinExistence type="predicted"/>
<evidence type="ECO:0000313" key="2">
    <source>
        <dbReference type="Proteomes" id="UP000318687"/>
    </source>
</evidence>
<gene>
    <name evidence="1" type="primary">32</name>
    <name evidence="1" type="ORF">SEA_VIBAKI_32</name>
</gene>
<reference evidence="1 2" key="1">
    <citation type="submission" date="2019-06" db="EMBL/GenBank/DDBJ databases">
        <authorList>
            <person name="Alexander J."/>
            <person name="Ertsgaard D.J."/>
            <person name="Fields K.L."/>
            <person name="Fields S.B."/>
            <person name="Humphreys H."/>
            <person name="Kinneman J.E."/>
            <person name="Nelson N.D."/>
            <person name="Olakunle E.K."/>
            <person name="Reimer A.C."/>
            <person name="Robertson C."/>
            <person name="Ross G.V."/>
            <person name="Bonilla J.A."/>
            <person name="Klyczek K."/>
            <person name="Garlena R.A."/>
            <person name="Russell D.A."/>
            <person name="Pope W.H."/>
            <person name="Jacobs-Sera D."/>
            <person name="Hatfull G.F."/>
        </authorList>
    </citation>
    <scope>NUCLEOTIDE SEQUENCE [LARGE SCALE GENOMIC DNA]</scope>
</reference>
<dbReference type="KEGG" id="vg:55813348"/>
<dbReference type="Proteomes" id="UP000318687">
    <property type="component" value="Segment"/>
</dbReference>
<dbReference type="RefSeq" id="YP_009884009.1">
    <property type="nucleotide sequence ID" value="NC_049465.1"/>
</dbReference>
<name>A0A514TYZ2_9CAUD</name>
<accession>A0A514TYZ2</accession>
<dbReference type="GeneID" id="55813348"/>